<dbReference type="GO" id="GO:0016740">
    <property type="term" value="F:transferase activity"/>
    <property type="evidence" value="ECO:0007669"/>
    <property type="project" value="UniProtKB-KW"/>
</dbReference>
<dbReference type="Pfam" id="PF03816">
    <property type="entry name" value="LytR_cpsA_psr"/>
    <property type="match status" value="1"/>
</dbReference>
<dbReference type="PANTHER" id="PTHR33392">
    <property type="entry name" value="POLYISOPRENYL-TEICHOIC ACID--PEPTIDOGLYCAN TEICHOIC ACID TRANSFERASE TAGU"/>
    <property type="match status" value="1"/>
</dbReference>
<organism evidence="2 3">
    <name type="scientific">Clostridium felsineum</name>
    <dbReference type="NCBI Taxonomy" id="36839"/>
    <lineage>
        <taxon>Bacteria</taxon>
        <taxon>Bacillati</taxon>
        <taxon>Bacillota</taxon>
        <taxon>Clostridia</taxon>
        <taxon>Eubacteriales</taxon>
        <taxon>Clostridiaceae</taxon>
        <taxon>Clostridium</taxon>
    </lineage>
</organism>
<accession>A0A1S8KYP5</accession>
<dbReference type="Proteomes" id="UP000190951">
    <property type="component" value="Chromosome"/>
</dbReference>
<dbReference type="InterPro" id="IPR004474">
    <property type="entry name" value="LytR_CpsA_psr"/>
</dbReference>
<protein>
    <submittedName>
        <fullName evidence="2">Polyisoprenyl-teichoic acid--peptidoglycan teichoic acid transferase TagU</fullName>
        <ecNumber evidence="2">2.7.8.-</ecNumber>
    </submittedName>
</protein>
<dbReference type="STRING" id="84029.CROST_44040"/>
<dbReference type="NCBIfam" id="TIGR00350">
    <property type="entry name" value="lytR_cpsA_psr"/>
    <property type="match status" value="1"/>
</dbReference>
<dbReference type="EMBL" id="CP096983">
    <property type="protein sequence ID" value="URZ13169.1"/>
    <property type="molecule type" value="Genomic_DNA"/>
</dbReference>
<evidence type="ECO:0000313" key="2">
    <source>
        <dbReference type="EMBL" id="URZ13169.1"/>
    </source>
</evidence>
<evidence type="ECO:0000256" key="1">
    <source>
        <dbReference type="ARBA" id="ARBA00006068"/>
    </source>
</evidence>
<keyword evidence="2" id="KW-0808">Transferase</keyword>
<proteinExistence type="inferred from homology"/>
<reference evidence="2 3" key="1">
    <citation type="submission" date="2022-04" db="EMBL/GenBank/DDBJ databases">
        <title>Genome sequence of C. roseum typestrain.</title>
        <authorList>
            <person name="Poehlein A."/>
            <person name="Schoch T."/>
            <person name="Duerre P."/>
            <person name="Daniel R."/>
        </authorList>
    </citation>
    <scope>NUCLEOTIDE SEQUENCE [LARGE SCALE GENOMIC DNA]</scope>
    <source>
        <strain evidence="2 3">DSM 7320</strain>
    </source>
</reference>
<dbReference type="AlphaFoldDB" id="A0A1S8KYP5"/>
<comment type="similarity">
    <text evidence="1">Belongs to the LytR/CpsA/Psr (LCP) family.</text>
</comment>
<dbReference type="PANTHER" id="PTHR33392:SF6">
    <property type="entry name" value="POLYISOPRENYL-TEICHOIC ACID--PEPTIDOGLYCAN TEICHOIC ACID TRANSFERASE TAGU"/>
    <property type="match status" value="1"/>
</dbReference>
<dbReference type="KEGG" id="crw:CROST_039190"/>
<gene>
    <name evidence="2" type="primary">tagU_3</name>
    <name evidence="2" type="ORF">CROST_039190</name>
</gene>
<name>A0A1S8KYP5_9CLOT</name>
<sequence length="341" mass="38641">MIMKPKKKFSFLKKFFLTVFILIVVVGVTAGGYFYSKTSKMKKKVISKKPSDLGISQKTQTDLQKYDDTINIALFGVDRRQKTDISRSDSIMILTMDPTHKKLKISSIMRDTYVNVDGHGKTKITHAYAYGGPQLAIKTINENFNLNVKDYVTVDFYAFEKIIDKLNGVEIDVQPDEVNYLNSYIDEVSKYEKVKPNHVTASGKQLLDGRQAVAYSRIRYTAGGDFQRTERQRTVLMAVFNKMKAQGKGNMISMMDEMLPYTETSLGSLDIAKYGTKFLSLNIDSIDQERFPVDGYCSGITVDGVWYLNTDLAVTSDQMRKYIFDDVKPTPKTSLVNIPAK</sequence>
<dbReference type="Gene3D" id="3.40.630.190">
    <property type="entry name" value="LCP protein"/>
    <property type="match status" value="1"/>
</dbReference>
<evidence type="ECO:0000313" key="3">
    <source>
        <dbReference type="Proteomes" id="UP000190951"/>
    </source>
</evidence>
<keyword evidence="3" id="KW-1185">Reference proteome</keyword>
<dbReference type="EC" id="2.7.8.-" evidence="2"/>
<dbReference type="InterPro" id="IPR050922">
    <property type="entry name" value="LytR/CpsA/Psr_CW_biosynth"/>
</dbReference>